<feature type="domain" description="DUF6873" evidence="1">
    <location>
        <begin position="4"/>
        <end position="212"/>
    </location>
</feature>
<accession>A0A9D1DMX5</accession>
<proteinExistence type="predicted"/>
<dbReference type="InterPro" id="IPR049238">
    <property type="entry name" value="DUF6873"/>
</dbReference>
<comment type="caution">
    <text evidence="2">The sequence shown here is derived from an EMBL/GenBank/DDBJ whole genome shotgun (WGS) entry which is preliminary data.</text>
</comment>
<sequence length="224" mass="24393">MGEKYREDLEKPLQNLGITPFWLPENRTVDPRLSSHADLVLLHLGGNRVLTYLDRLPDIGLDAVKVTGQGREYPADARLCACVVGRFCIHNFRISEAGIAGFERVDVRQGYAKCCTCVVDAHSVITSDAGIARAAARHGLDVLRIRPGYVDLPGFDTGFIGGAAFKSAPDVLAFTGRLDHHPDWPEIEHFLRGRGVEPLFLTDMPAFDIGSAVPLTEAAGKSCP</sequence>
<organism evidence="2 3">
    <name type="scientific">Candidatus Scatomorpha intestinigallinarum</name>
    <dbReference type="NCBI Taxonomy" id="2840923"/>
    <lineage>
        <taxon>Bacteria</taxon>
        <taxon>Bacillati</taxon>
        <taxon>Bacillota</taxon>
        <taxon>Clostridia</taxon>
        <taxon>Eubacteriales</taxon>
        <taxon>Candidatus Scatomorpha</taxon>
    </lineage>
</organism>
<dbReference type="Proteomes" id="UP000824238">
    <property type="component" value="Unassembled WGS sequence"/>
</dbReference>
<dbReference type="Pfam" id="PF21778">
    <property type="entry name" value="DUF6873"/>
    <property type="match status" value="1"/>
</dbReference>
<gene>
    <name evidence="2" type="ORF">IAD36_09580</name>
</gene>
<dbReference type="AlphaFoldDB" id="A0A9D1DMX5"/>
<reference evidence="2" key="1">
    <citation type="submission" date="2020-10" db="EMBL/GenBank/DDBJ databases">
        <authorList>
            <person name="Gilroy R."/>
        </authorList>
    </citation>
    <scope>NUCLEOTIDE SEQUENCE</scope>
    <source>
        <strain evidence="2">ChiGjej3B3-7149</strain>
    </source>
</reference>
<protein>
    <recommendedName>
        <fullName evidence="1">DUF6873 domain-containing protein</fullName>
    </recommendedName>
</protein>
<reference evidence="2" key="2">
    <citation type="journal article" date="2021" name="PeerJ">
        <title>Extensive microbial diversity within the chicken gut microbiome revealed by metagenomics and culture.</title>
        <authorList>
            <person name="Gilroy R."/>
            <person name="Ravi A."/>
            <person name="Getino M."/>
            <person name="Pursley I."/>
            <person name="Horton D.L."/>
            <person name="Alikhan N.F."/>
            <person name="Baker D."/>
            <person name="Gharbi K."/>
            <person name="Hall N."/>
            <person name="Watson M."/>
            <person name="Adriaenssens E.M."/>
            <person name="Foster-Nyarko E."/>
            <person name="Jarju S."/>
            <person name="Secka A."/>
            <person name="Antonio M."/>
            <person name="Oren A."/>
            <person name="Chaudhuri R.R."/>
            <person name="La Ragione R."/>
            <person name="Hildebrand F."/>
            <person name="Pallen M.J."/>
        </authorList>
    </citation>
    <scope>NUCLEOTIDE SEQUENCE</scope>
    <source>
        <strain evidence="2">ChiGjej3B3-7149</strain>
    </source>
</reference>
<name>A0A9D1DMX5_9FIRM</name>
<evidence type="ECO:0000259" key="1">
    <source>
        <dbReference type="Pfam" id="PF21778"/>
    </source>
</evidence>
<evidence type="ECO:0000313" key="3">
    <source>
        <dbReference type="Proteomes" id="UP000824238"/>
    </source>
</evidence>
<dbReference type="EMBL" id="DVHH01000230">
    <property type="protein sequence ID" value="HIR55829.1"/>
    <property type="molecule type" value="Genomic_DNA"/>
</dbReference>
<evidence type="ECO:0000313" key="2">
    <source>
        <dbReference type="EMBL" id="HIR55829.1"/>
    </source>
</evidence>